<dbReference type="InterPro" id="IPR009057">
    <property type="entry name" value="Homeodomain-like_sf"/>
</dbReference>
<dbReference type="RefSeq" id="WP_395823799.1">
    <property type="nucleotide sequence ID" value="NZ_CP043494.1"/>
</dbReference>
<keyword evidence="1" id="KW-0805">Transcription regulation</keyword>
<accession>A0ABY9WT01</accession>
<evidence type="ECO:0000259" key="5">
    <source>
        <dbReference type="PROSITE" id="PS50977"/>
    </source>
</evidence>
<dbReference type="InterPro" id="IPR013570">
    <property type="entry name" value="Tscrpt_reg_YsiA_C"/>
</dbReference>
<dbReference type="Pfam" id="PF00440">
    <property type="entry name" value="TetR_N"/>
    <property type="match status" value="1"/>
</dbReference>
<gene>
    <name evidence="6" type="ORF">F0U60_24420</name>
</gene>
<feature type="domain" description="HTH tetR-type" evidence="5">
    <location>
        <begin position="15"/>
        <end position="75"/>
    </location>
</feature>
<name>A0ABY9WT01_9BACT</name>
<organism evidence="6 7">
    <name type="scientific">Archangium minus</name>
    <dbReference type="NCBI Taxonomy" id="83450"/>
    <lineage>
        <taxon>Bacteria</taxon>
        <taxon>Pseudomonadati</taxon>
        <taxon>Myxococcota</taxon>
        <taxon>Myxococcia</taxon>
        <taxon>Myxococcales</taxon>
        <taxon>Cystobacterineae</taxon>
        <taxon>Archangiaceae</taxon>
        <taxon>Archangium</taxon>
    </lineage>
</organism>
<evidence type="ECO:0000256" key="1">
    <source>
        <dbReference type="ARBA" id="ARBA00023015"/>
    </source>
</evidence>
<keyword evidence="2 4" id="KW-0238">DNA-binding</keyword>
<proteinExistence type="predicted"/>
<reference evidence="6 7" key="1">
    <citation type="submission" date="2019-08" db="EMBL/GenBank/DDBJ databases">
        <title>Archangium and Cystobacter genomes.</title>
        <authorList>
            <person name="Chen I.-C.K."/>
            <person name="Wielgoss S."/>
        </authorList>
    </citation>
    <scope>NUCLEOTIDE SEQUENCE [LARGE SCALE GENOMIC DNA]</scope>
    <source>
        <strain evidence="6 7">Cbm 6</strain>
    </source>
</reference>
<dbReference type="Proteomes" id="UP001611383">
    <property type="component" value="Chromosome"/>
</dbReference>
<dbReference type="PANTHER" id="PTHR30055:SF234">
    <property type="entry name" value="HTH-TYPE TRANSCRIPTIONAL REGULATOR BETI"/>
    <property type="match status" value="1"/>
</dbReference>
<sequence length="206" mass="22453">MSGTRPRRTQEERRDESEQRMLAAGLRLVAEQGIEKLTLADVGKTAGYSRGLPAHHFGSKEQYLKALASYATIEFEKTVPIEDRLSGLPALLELIRTVFVHLTADPTRLLLTQVVLRDPRKEQALSGEVGALRDKTLATLAQHVRTGIAAGQIRASVDPEMASLFLAASICGVVETWMANPDFDVAAAGTQLIELTRHALEQGKSP</sequence>
<dbReference type="PROSITE" id="PS50977">
    <property type="entry name" value="HTH_TETR_2"/>
    <property type="match status" value="1"/>
</dbReference>
<dbReference type="Gene3D" id="1.10.357.10">
    <property type="entry name" value="Tetracycline Repressor, domain 2"/>
    <property type="match status" value="1"/>
</dbReference>
<keyword evidence="3" id="KW-0804">Transcription</keyword>
<evidence type="ECO:0000313" key="7">
    <source>
        <dbReference type="Proteomes" id="UP001611383"/>
    </source>
</evidence>
<protein>
    <submittedName>
        <fullName evidence="6">TetR family transcriptional regulator</fullName>
    </submittedName>
</protein>
<evidence type="ECO:0000256" key="2">
    <source>
        <dbReference type="ARBA" id="ARBA00023125"/>
    </source>
</evidence>
<dbReference type="EMBL" id="CP043494">
    <property type="protein sequence ID" value="WNG46921.1"/>
    <property type="molecule type" value="Genomic_DNA"/>
</dbReference>
<dbReference type="SUPFAM" id="SSF48498">
    <property type="entry name" value="Tetracyclin repressor-like, C-terminal domain"/>
    <property type="match status" value="1"/>
</dbReference>
<dbReference type="InterPro" id="IPR001647">
    <property type="entry name" value="HTH_TetR"/>
</dbReference>
<feature type="DNA-binding region" description="H-T-H motif" evidence="4">
    <location>
        <begin position="38"/>
        <end position="57"/>
    </location>
</feature>
<keyword evidence="7" id="KW-1185">Reference proteome</keyword>
<evidence type="ECO:0000256" key="3">
    <source>
        <dbReference type="ARBA" id="ARBA00023163"/>
    </source>
</evidence>
<dbReference type="Pfam" id="PF08359">
    <property type="entry name" value="TetR_C_4"/>
    <property type="match status" value="1"/>
</dbReference>
<dbReference type="InterPro" id="IPR036271">
    <property type="entry name" value="Tet_transcr_reg_TetR-rel_C_sf"/>
</dbReference>
<dbReference type="SUPFAM" id="SSF46689">
    <property type="entry name" value="Homeodomain-like"/>
    <property type="match status" value="1"/>
</dbReference>
<dbReference type="InterPro" id="IPR050109">
    <property type="entry name" value="HTH-type_TetR-like_transc_reg"/>
</dbReference>
<dbReference type="PANTHER" id="PTHR30055">
    <property type="entry name" value="HTH-TYPE TRANSCRIPTIONAL REGULATOR RUTR"/>
    <property type="match status" value="1"/>
</dbReference>
<evidence type="ECO:0000256" key="4">
    <source>
        <dbReference type="PROSITE-ProRule" id="PRU00335"/>
    </source>
</evidence>
<evidence type="ECO:0000313" key="6">
    <source>
        <dbReference type="EMBL" id="WNG46921.1"/>
    </source>
</evidence>